<keyword evidence="2" id="KW-1185">Reference proteome</keyword>
<organism evidence="3">
    <name type="scientific">Brugia timori</name>
    <dbReference type="NCBI Taxonomy" id="42155"/>
    <lineage>
        <taxon>Eukaryota</taxon>
        <taxon>Metazoa</taxon>
        <taxon>Ecdysozoa</taxon>
        <taxon>Nematoda</taxon>
        <taxon>Chromadorea</taxon>
        <taxon>Rhabditida</taxon>
        <taxon>Spirurina</taxon>
        <taxon>Spiruromorpha</taxon>
        <taxon>Filarioidea</taxon>
        <taxon>Onchocercidae</taxon>
        <taxon>Brugia</taxon>
    </lineage>
</organism>
<dbReference type="Proteomes" id="UP000280834">
    <property type="component" value="Unassembled WGS sequence"/>
</dbReference>
<reference evidence="3" key="1">
    <citation type="submission" date="2017-02" db="UniProtKB">
        <authorList>
            <consortium name="WormBaseParasite"/>
        </authorList>
    </citation>
    <scope>IDENTIFICATION</scope>
</reference>
<reference evidence="1 2" key="2">
    <citation type="submission" date="2018-11" db="EMBL/GenBank/DDBJ databases">
        <authorList>
            <consortium name="Pathogen Informatics"/>
        </authorList>
    </citation>
    <scope>NUCLEOTIDE SEQUENCE [LARGE SCALE GENOMIC DNA]</scope>
</reference>
<evidence type="ECO:0000313" key="1">
    <source>
        <dbReference type="EMBL" id="VDO10719.1"/>
    </source>
</evidence>
<gene>
    <name evidence="1" type="ORF">BTMF_LOCUS1639</name>
</gene>
<proteinExistence type="predicted"/>
<evidence type="ECO:0000313" key="3">
    <source>
        <dbReference type="WBParaSite" id="BTMF_0000231301-mRNA-1"/>
    </source>
</evidence>
<dbReference type="EMBL" id="UZAG01001208">
    <property type="protein sequence ID" value="VDO10719.1"/>
    <property type="molecule type" value="Genomic_DNA"/>
</dbReference>
<accession>A0A0R3Q7K9</accession>
<dbReference type="WBParaSite" id="BTMF_0000231301-mRNA-1">
    <property type="protein sequence ID" value="BTMF_0000231301-mRNA-1"/>
    <property type="gene ID" value="BTMF_0000231301"/>
</dbReference>
<dbReference type="AlphaFoldDB" id="A0A0R3Q7K9"/>
<name>A0A0R3Q7K9_9BILA</name>
<sequence length="48" mass="5452">MTNGQKIGRTNKIVACLCWFALTNALELLSAYHYHNVITAVHSLKHRN</sequence>
<protein>
    <submittedName>
        <fullName evidence="3">DUF5658 domain-containing protein</fullName>
    </submittedName>
</protein>
<evidence type="ECO:0000313" key="2">
    <source>
        <dbReference type="Proteomes" id="UP000280834"/>
    </source>
</evidence>